<dbReference type="AlphaFoldDB" id="A0A0M3IN94"/>
<comment type="subcellular location">
    <subcellularLocation>
        <location evidence="1">Cell junction</location>
        <location evidence="1">Gap junction</location>
    </subcellularLocation>
    <subcellularLocation>
        <location evidence="2 12">Cell membrane</location>
        <topology evidence="2 12">Multi-pass membrane protein</topology>
    </subcellularLocation>
</comment>
<name>A0A0M3IN94_ASCLU</name>
<comment type="function">
    <text evidence="12">Structural component of the gap junctions.</text>
</comment>
<dbReference type="GO" id="GO:0005243">
    <property type="term" value="F:gap junction channel activity"/>
    <property type="evidence" value="ECO:0007669"/>
    <property type="project" value="TreeGrafter"/>
</dbReference>
<evidence type="ECO:0000256" key="11">
    <source>
        <dbReference type="ARBA" id="ARBA00023303"/>
    </source>
</evidence>
<feature type="transmembrane region" description="Helical" evidence="12">
    <location>
        <begin position="232"/>
        <end position="253"/>
    </location>
</feature>
<gene>
    <name evidence="12" type="primary">inx</name>
</gene>
<dbReference type="Proteomes" id="UP000036681">
    <property type="component" value="Unplaced"/>
</dbReference>
<evidence type="ECO:0000256" key="8">
    <source>
        <dbReference type="ARBA" id="ARBA00022989"/>
    </source>
</evidence>
<keyword evidence="4" id="KW-1003">Cell membrane</keyword>
<evidence type="ECO:0000256" key="6">
    <source>
        <dbReference type="ARBA" id="ARBA00022868"/>
    </source>
</evidence>
<evidence type="ECO:0000256" key="12">
    <source>
        <dbReference type="RuleBase" id="RU010713"/>
    </source>
</evidence>
<keyword evidence="10 12" id="KW-0472">Membrane</keyword>
<dbReference type="GO" id="GO:0034220">
    <property type="term" value="P:monoatomic ion transmembrane transport"/>
    <property type="evidence" value="ECO:0007669"/>
    <property type="project" value="UniProtKB-KW"/>
</dbReference>
<dbReference type="PANTHER" id="PTHR11893:SF20">
    <property type="entry name" value="INNEXIN-3"/>
    <property type="match status" value="1"/>
</dbReference>
<keyword evidence="13" id="KW-1185">Reference proteome</keyword>
<keyword evidence="6" id="KW-0303">Gap junction</keyword>
<evidence type="ECO:0000256" key="10">
    <source>
        <dbReference type="ARBA" id="ARBA00023136"/>
    </source>
</evidence>
<dbReference type="PRINTS" id="PR01262">
    <property type="entry name" value="INNEXIN"/>
</dbReference>
<feature type="transmembrane region" description="Helical" evidence="12">
    <location>
        <begin position="295"/>
        <end position="313"/>
    </location>
</feature>
<keyword evidence="11 12" id="KW-0407">Ion channel</keyword>
<sequence>MLGIPLLTDYIHKVVKPQDVSDSVDHLNYYCTSLLLAFAALAISAKQYFGSPIQCWVPNEFRGGWEKYAEDYCFIQNSYYVPFEEQIPEELHGRRDQLSYYRWVPIVLALQALMFFAPNFFWNMLYKQTAVQPRGIVKEAQKCSRLCGSQRESEVRNLAEYICDTVSTFSPRKNFEKREIHQSGGNLALLYLCTKLFYVVNIIAQLYMMNHFLGGDYLYWGYEEIHQSGGNLALLYLCTKLFYVVNIIAQLYMMNHFLGGDYLYWGYETMKDVATGKEWTESPIFPRVIMCDFQVNPLIFFSFFAALFIFSFFT</sequence>
<feature type="transmembrane region" description="Helical" evidence="12">
    <location>
        <begin position="100"/>
        <end position="122"/>
    </location>
</feature>
<evidence type="ECO:0000256" key="3">
    <source>
        <dbReference type="ARBA" id="ARBA00022448"/>
    </source>
</evidence>
<evidence type="ECO:0000256" key="7">
    <source>
        <dbReference type="ARBA" id="ARBA00022949"/>
    </source>
</evidence>
<evidence type="ECO:0000256" key="2">
    <source>
        <dbReference type="ARBA" id="ARBA00004651"/>
    </source>
</evidence>
<dbReference type="InterPro" id="IPR000990">
    <property type="entry name" value="Innexin"/>
</dbReference>
<keyword evidence="7" id="KW-0965">Cell junction</keyword>
<dbReference type="GO" id="GO:0005921">
    <property type="term" value="C:gap junction"/>
    <property type="evidence" value="ECO:0007669"/>
    <property type="project" value="UniProtKB-SubCell"/>
</dbReference>
<protein>
    <recommendedName>
        <fullName evidence="12">Innexin</fullName>
    </recommendedName>
</protein>
<organism evidence="13 14">
    <name type="scientific">Ascaris lumbricoides</name>
    <name type="common">Giant roundworm</name>
    <dbReference type="NCBI Taxonomy" id="6252"/>
    <lineage>
        <taxon>Eukaryota</taxon>
        <taxon>Metazoa</taxon>
        <taxon>Ecdysozoa</taxon>
        <taxon>Nematoda</taxon>
        <taxon>Chromadorea</taxon>
        <taxon>Rhabditida</taxon>
        <taxon>Spirurina</taxon>
        <taxon>Ascaridomorpha</taxon>
        <taxon>Ascaridoidea</taxon>
        <taxon>Ascarididae</taxon>
        <taxon>Ascaris</taxon>
    </lineage>
</organism>
<evidence type="ECO:0000256" key="5">
    <source>
        <dbReference type="ARBA" id="ARBA00022692"/>
    </source>
</evidence>
<dbReference type="WBParaSite" id="ALUE_0002022201-mRNA-1">
    <property type="protein sequence ID" value="ALUE_0002022201-mRNA-1"/>
    <property type="gene ID" value="ALUE_0002022201"/>
</dbReference>
<dbReference type="PROSITE" id="PS51013">
    <property type="entry name" value="PANNEXIN"/>
    <property type="match status" value="1"/>
</dbReference>
<accession>A0A0M3IN94</accession>
<comment type="similarity">
    <text evidence="12">Belongs to the pannexin family.</text>
</comment>
<proteinExistence type="inferred from homology"/>
<keyword evidence="5 12" id="KW-0812">Transmembrane</keyword>
<reference evidence="14" key="1">
    <citation type="submission" date="2017-02" db="UniProtKB">
        <authorList>
            <consortium name="WormBaseParasite"/>
        </authorList>
    </citation>
    <scope>IDENTIFICATION</scope>
</reference>
<dbReference type="GO" id="GO:0005886">
    <property type="term" value="C:plasma membrane"/>
    <property type="evidence" value="ECO:0007669"/>
    <property type="project" value="UniProtKB-SubCell"/>
</dbReference>
<dbReference type="PANTHER" id="PTHR11893">
    <property type="entry name" value="INNEXIN"/>
    <property type="match status" value="1"/>
</dbReference>
<evidence type="ECO:0000313" key="13">
    <source>
        <dbReference type="Proteomes" id="UP000036681"/>
    </source>
</evidence>
<keyword evidence="9 12" id="KW-0406">Ion transport</keyword>
<evidence type="ECO:0000256" key="1">
    <source>
        <dbReference type="ARBA" id="ARBA00004610"/>
    </source>
</evidence>
<evidence type="ECO:0000256" key="9">
    <source>
        <dbReference type="ARBA" id="ARBA00023065"/>
    </source>
</evidence>
<evidence type="ECO:0000313" key="14">
    <source>
        <dbReference type="WBParaSite" id="ALUE_0002022201-mRNA-1"/>
    </source>
</evidence>
<evidence type="ECO:0000256" key="4">
    <source>
        <dbReference type="ARBA" id="ARBA00022475"/>
    </source>
</evidence>
<keyword evidence="8 12" id="KW-1133">Transmembrane helix</keyword>
<dbReference type="Pfam" id="PF00876">
    <property type="entry name" value="Innexin"/>
    <property type="match status" value="2"/>
</dbReference>
<keyword evidence="3 12" id="KW-0813">Transport</keyword>
<feature type="transmembrane region" description="Helical" evidence="12">
    <location>
        <begin position="196"/>
        <end position="220"/>
    </location>
</feature>